<dbReference type="CDD" id="cd03784">
    <property type="entry name" value="GT1_Gtf-like"/>
    <property type="match status" value="1"/>
</dbReference>
<dbReference type="Proteomes" id="UP000192582">
    <property type="component" value="Unassembled WGS sequence"/>
</dbReference>
<keyword evidence="2 4" id="KW-0808">Transferase</keyword>
<dbReference type="SUPFAM" id="SSF53756">
    <property type="entry name" value="UDP-Glycosyltransferase/glycogen phosphorylase"/>
    <property type="match status" value="1"/>
</dbReference>
<keyword evidence="5" id="KW-1185">Reference proteome</keyword>
<name>A0A1W1UZ75_9DEIO</name>
<dbReference type="InterPro" id="IPR050426">
    <property type="entry name" value="Glycosyltransferase_28"/>
</dbReference>
<dbReference type="EMBL" id="FWWU01000008">
    <property type="protein sequence ID" value="SMB86300.1"/>
    <property type="molecule type" value="Genomic_DNA"/>
</dbReference>
<accession>A0A1W1UZ75</accession>
<dbReference type="InterPro" id="IPR010610">
    <property type="entry name" value="EryCIII-like_C"/>
</dbReference>
<dbReference type="Gene3D" id="3.40.50.2000">
    <property type="entry name" value="Glycogen Phosphorylase B"/>
    <property type="match status" value="2"/>
</dbReference>
<dbReference type="PANTHER" id="PTHR48050:SF13">
    <property type="entry name" value="STEROL 3-BETA-GLUCOSYLTRANSFERASE UGT80A2"/>
    <property type="match status" value="1"/>
</dbReference>
<evidence type="ECO:0000313" key="5">
    <source>
        <dbReference type="Proteomes" id="UP000192582"/>
    </source>
</evidence>
<dbReference type="InterPro" id="IPR002213">
    <property type="entry name" value="UDP_glucos_trans"/>
</dbReference>
<dbReference type="STRING" id="695939.SAMN00790413_03757"/>
<comment type="similarity">
    <text evidence="1">Belongs to the UDP-glycosyltransferase family.</text>
</comment>
<dbReference type="FunFam" id="3.40.50.2000:FF:000072">
    <property type="entry name" value="Glycosyl transferase"/>
    <property type="match status" value="1"/>
</dbReference>
<proteinExistence type="inferred from homology"/>
<dbReference type="GO" id="GO:0008194">
    <property type="term" value="F:UDP-glycosyltransferase activity"/>
    <property type="evidence" value="ECO:0007669"/>
    <property type="project" value="InterPro"/>
</dbReference>
<reference evidence="4 5" key="1">
    <citation type="submission" date="2017-04" db="EMBL/GenBank/DDBJ databases">
        <authorList>
            <person name="Afonso C.L."/>
            <person name="Miller P.J."/>
            <person name="Scott M.A."/>
            <person name="Spackman E."/>
            <person name="Goraichik I."/>
            <person name="Dimitrov K.M."/>
            <person name="Suarez D.L."/>
            <person name="Swayne D.E."/>
        </authorList>
    </citation>
    <scope>NUCLEOTIDE SEQUENCE [LARGE SCALE GENOMIC DNA]</scope>
    <source>
        <strain evidence="4 5">KR-140</strain>
    </source>
</reference>
<gene>
    <name evidence="4" type="ORF">SAMN00790413_03757</name>
</gene>
<dbReference type="PANTHER" id="PTHR48050">
    <property type="entry name" value="STEROL 3-BETA-GLUCOSYLTRANSFERASE"/>
    <property type="match status" value="1"/>
</dbReference>
<protein>
    <submittedName>
        <fullName evidence="4">Glycosyltransferase, MGT family</fullName>
    </submittedName>
</protein>
<dbReference type="Pfam" id="PF06722">
    <property type="entry name" value="EryCIII-like_C"/>
    <property type="match status" value="1"/>
</dbReference>
<sequence length="397" mass="43607">MSTAVVFTLSALGHVHPTLPIVAELVQRGHRAVYYCGEEVREKIEATGAEFRPIPWDFKSITRAQQPRLSAYALEQARCAEALLPQLLAEVEALAPACVLVDFMCFWGRIVARTLQLPMVNISSGFALGQGVLPPRPVLMALDLSRAPLAGGREVVALRRLTQRLSNRYRVDPMRTQFDLLSMDGDDVLVCTARAFQPRAEHFPDRFHFIGPSFAPRSGEGERTLPPLDGRPLVYISLGTVFNQKLDFFRHCVEAFADGKYQVILSVGQSTDPAVLGPLPPHVHAASYVAQLEVLARTAVFVSHAGMNSVSEAIFREVPVVAVPQAADQFTIAQRVAELGIGRNLLPFQRSAKQLRAAVDALVEDADTRTRLHALREAFERAGGPTRAAEMIEARMA</sequence>
<evidence type="ECO:0000259" key="3">
    <source>
        <dbReference type="Pfam" id="PF06722"/>
    </source>
</evidence>
<evidence type="ECO:0000256" key="2">
    <source>
        <dbReference type="ARBA" id="ARBA00022679"/>
    </source>
</evidence>
<dbReference type="OrthoDB" id="6620093at2"/>
<dbReference type="NCBIfam" id="TIGR01426">
    <property type="entry name" value="MGT"/>
    <property type="match status" value="1"/>
</dbReference>
<dbReference type="RefSeq" id="WP_084047632.1">
    <property type="nucleotide sequence ID" value="NZ_FWWU01000008.1"/>
</dbReference>
<dbReference type="InterPro" id="IPR006326">
    <property type="entry name" value="UDPGT_MGT-like"/>
</dbReference>
<feature type="domain" description="Erythromycin biosynthesis protein CIII-like C-terminal" evidence="3">
    <location>
        <begin position="262"/>
        <end position="389"/>
    </location>
</feature>
<evidence type="ECO:0000256" key="1">
    <source>
        <dbReference type="ARBA" id="ARBA00009995"/>
    </source>
</evidence>
<evidence type="ECO:0000313" key="4">
    <source>
        <dbReference type="EMBL" id="SMB86300.1"/>
    </source>
</evidence>
<dbReference type="AlphaFoldDB" id="A0A1W1UZ75"/>
<dbReference type="GO" id="GO:0017000">
    <property type="term" value="P:antibiotic biosynthetic process"/>
    <property type="evidence" value="ECO:0007669"/>
    <property type="project" value="UniProtKB-ARBA"/>
</dbReference>
<organism evidence="4 5">
    <name type="scientific">Deinococcus hopiensis KR-140</name>
    <dbReference type="NCBI Taxonomy" id="695939"/>
    <lineage>
        <taxon>Bacteria</taxon>
        <taxon>Thermotogati</taxon>
        <taxon>Deinococcota</taxon>
        <taxon>Deinococci</taxon>
        <taxon>Deinococcales</taxon>
        <taxon>Deinococcaceae</taxon>
        <taxon>Deinococcus</taxon>
    </lineage>
</organism>
<dbReference type="GO" id="GO:0016758">
    <property type="term" value="F:hexosyltransferase activity"/>
    <property type="evidence" value="ECO:0007669"/>
    <property type="project" value="InterPro"/>
</dbReference>